<keyword evidence="2" id="KW-1185">Reference proteome</keyword>
<dbReference type="Proteomes" id="UP001597299">
    <property type="component" value="Unassembled WGS sequence"/>
</dbReference>
<dbReference type="EMBL" id="JBHUHD010000001">
    <property type="protein sequence ID" value="MFD2142075.1"/>
    <property type="molecule type" value="Genomic_DNA"/>
</dbReference>
<protein>
    <recommendedName>
        <fullName evidence="3">Phage baseplate protein</fullName>
    </recommendedName>
</protein>
<organism evidence="1 2">
    <name type="scientific">Ancylobacter oerskovii</name>
    <dbReference type="NCBI Taxonomy" id="459519"/>
    <lineage>
        <taxon>Bacteria</taxon>
        <taxon>Pseudomonadati</taxon>
        <taxon>Pseudomonadota</taxon>
        <taxon>Alphaproteobacteria</taxon>
        <taxon>Hyphomicrobiales</taxon>
        <taxon>Xanthobacteraceae</taxon>
        <taxon>Ancylobacter</taxon>
    </lineage>
</organism>
<sequence>MARGAWRGLSGADVLHIWEVGHDLPSGERALLVLAAAAPDAAFDELARLPLGARDRALLAVRTATLGSRIDAFAQCPACAGALEFPLDTGPLLAGSEAGGRPQTMRTGGYLLNLRPPDCRDEAAAERCVDVASAEAVLLAACVCATGDDGGPVPVEALPDSVRRAAADAILALDPLTDVSFDVTCADCGCGWSLAFDVPAFLWQEIGHHARRLVGEVATLARAYGWSEHDILAMSPARRQSYLAWAG</sequence>
<name>A0ABW4Z0S7_9HYPH</name>
<comment type="caution">
    <text evidence="1">The sequence shown here is derived from an EMBL/GenBank/DDBJ whole genome shotgun (WGS) entry which is preliminary data.</text>
</comment>
<evidence type="ECO:0000313" key="2">
    <source>
        <dbReference type="Proteomes" id="UP001597299"/>
    </source>
</evidence>
<reference evidence="2" key="1">
    <citation type="journal article" date="2019" name="Int. J. Syst. Evol. Microbiol.">
        <title>The Global Catalogue of Microorganisms (GCM) 10K type strain sequencing project: providing services to taxonomists for standard genome sequencing and annotation.</title>
        <authorList>
            <consortium name="The Broad Institute Genomics Platform"/>
            <consortium name="The Broad Institute Genome Sequencing Center for Infectious Disease"/>
            <person name="Wu L."/>
            <person name="Ma J."/>
        </authorList>
    </citation>
    <scope>NUCLEOTIDE SEQUENCE [LARGE SCALE GENOMIC DNA]</scope>
    <source>
        <strain evidence="2">CCM 7435</strain>
    </source>
</reference>
<accession>A0ABW4Z0S7</accession>
<evidence type="ECO:0008006" key="3">
    <source>
        <dbReference type="Google" id="ProtNLM"/>
    </source>
</evidence>
<gene>
    <name evidence="1" type="ORF">ACFSNC_16835</name>
</gene>
<evidence type="ECO:0000313" key="1">
    <source>
        <dbReference type="EMBL" id="MFD2142075.1"/>
    </source>
</evidence>
<dbReference type="RefSeq" id="WP_378296602.1">
    <property type="nucleotide sequence ID" value="NZ_JBHUHD010000001.1"/>
</dbReference>
<proteinExistence type="predicted"/>